<dbReference type="Proteomes" id="UP000573599">
    <property type="component" value="Unassembled WGS sequence"/>
</dbReference>
<evidence type="ECO:0000313" key="1">
    <source>
        <dbReference type="EMBL" id="NYG08287.1"/>
    </source>
</evidence>
<dbReference type="EMBL" id="JACCAB010000001">
    <property type="protein sequence ID" value="NYG08287.1"/>
    <property type="molecule type" value="Genomic_DNA"/>
</dbReference>
<evidence type="ECO:0000313" key="2">
    <source>
        <dbReference type="Proteomes" id="UP000573599"/>
    </source>
</evidence>
<dbReference type="AlphaFoldDB" id="A0A852WGE4"/>
<sequence>MSGEDVLRPAADLPVARPPRQRVVVDGVDPELLDWAELARADLATRLHLPVDTVLVTALGSVTWSDHSCGCPQPGMAYPQVPVDGAYARLEAAGRSWHYHGGPRGPFLCEP</sequence>
<organism evidence="1 2">
    <name type="scientific">Pedococcus badiiscoriae</name>
    <dbReference type="NCBI Taxonomy" id="642776"/>
    <lineage>
        <taxon>Bacteria</taxon>
        <taxon>Bacillati</taxon>
        <taxon>Actinomycetota</taxon>
        <taxon>Actinomycetes</taxon>
        <taxon>Micrococcales</taxon>
        <taxon>Intrasporangiaceae</taxon>
        <taxon>Pedococcus</taxon>
    </lineage>
</organism>
<accession>A0A852WGE4</accession>
<protein>
    <submittedName>
        <fullName evidence="1">Uncharacterized protein</fullName>
    </submittedName>
</protein>
<dbReference type="RefSeq" id="WP_179422599.1">
    <property type="nucleotide sequence ID" value="NZ_JACCAB010000001.1"/>
</dbReference>
<reference evidence="1 2" key="1">
    <citation type="submission" date="2020-07" db="EMBL/GenBank/DDBJ databases">
        <title>Sequencing the genomes of 1000 actinobacteria strains.</title>
        <authorList>
            <person name="Klenk H.-P."/>
        </authorList>
    </citation>
    <scope>NUCLEOTIDE SEQUENCE [LARGE SCALE GENOMIC DNA]</scope>
    <source>
        <strain evidence="1 2">DSM 23987</strain>
    </source>
</reference>
<gene>
    <name evidence="1" type="ORF">BJ986_002774</name>
</gene>
<comment type="caution">
    <text evidence="1">The sequence shown here is derived from an EMBL/GenBank/DDBJ whole genome shotgun (WGS) entry which is preliminary data.</text>
</comment>
<name>A0A852WGE4_9MICO</name>
<proteinExistence type="predicted"/>
<keyword evidence="2" id="KW-1185">Reference proteome</keyword>